<name>A0A3S4Y6H3_9ACTN</name>
<accession>A0A3S4Y6H3</accession>
<dbReference type="PANTHER" id="PTHR30634:SF16">
    <property type="entry name" value="OUTER-MEMBRANE LIPOPROTEIN LOLB"/>
    <property type="match status" value="1"/>
</dbReference>
<dbReference type="GeneID" id="64406580"/>
<gene>
    <name evidence="2" type="ORF">NCTC12967_01100</name>
</gene>
<reference evidence="2 3" key="1">
    <citation type="submission" date="2018-12" db="EMBL/GenBank/DDBJ databases">
        <authorList>
            <consortium name="Pathogen Informatics"/>
        </authorList>
    </citation>
    <scope>NUCLEOTIDE SEQUENCE [LARGE SCALE GENOMIC DNA]</scope>
    <source>
        <strain evidence="2 3">NCTC12967</strain>
    </source>
</reference>
<proteinExistence type="predicted"/>
<organism evidence="2 3">
    <name type="scientific">Arachnia propionica</name>
    <dbReference type="NCBI Taxonomy" id="1750"/>
    <lineage>
        <taxon>Bacteria</taxon>
        <taxon>Bacillati</taxon>
        <taxon>Actinomycetota</taxon>
        <taxon>Actinomycetes</taxon>
        <taxon>Propionibacteriales</taxon>
        <taxon>Propionibacteriaceae</taxon>
        <taxon>Arachnia</taxon>
    </lineage>
</organism>
<evidence type="ECO:0000259" key="1">
    <source>
        <dbReference type="SMART" id="SM00327"/>
    </source>
</evidence>
<feature type="domain" description="VWFA" evidence="1">
    <location>
        <begin position="204"/>
        <end position="365"/>
    </location>
</feature>
<dbReference type="EMBL" id="LR134406">
    <property type="protein sequence ID" value="VEH69822.1"/>
    <property type="molecule type" value="Genomic_DNA"/>
</dbReference>
<dbReference type="RefSeq" id="WP_061787117.1">
    <property type="nucleotide sequence ID" value="NZ_LR134406.1"/>
</dbReference>
<keyword evidence="3" id="KW-1185">Reference proteome</keyword>
<evidence type="ECO:0000313" key="2">
    <source>
        <dbReference type="EMBL" id="VEH69822.1"/>
    </source>
</evidence>
<dbReference type="InterPro" id="IPR008912">
    <property type="entry name" value="Uncharacterised_CoxE"/>
</dbReference>
<sequence>MNDERNRRWRLLLGTAPEGTEETLSRQDAAMDAALAALYDNQSGDGQKRHAGLGASAPRVARWLGDIRTYFPSRVVQVMQADAIDRLGLKQLLLEPEMLETVEADVHLVATLAGLGRVMPQKARASAREVVARVVKQVEEKLADKVQQAVRGALNRAARTNRPRLNDINWSRTIAANLGNYLPELNTVVPERLVGYGRKQTGFQREIVLVVDQSGSMATSVVYASIFAAVLASIKAVKTRLVVYDTSVVDLTDQLSDPVDVIFGTQLGGGTDTSKALAYCEHLVQRPRETVMVLISDLYDFNPEQMLRRMGQFQRQGVTMVTLLALDDDGTPGYNHDVAGSLAAMGIPSFACTPDAFPELIALAINRGDLAGWASAEKAAKV</sequence>
<dbReference type="InterPro" id="IPR036465">
    <property type="entry name" value="vWFA_dom_sf"/>
</dbReference>
<dbReference type="Proteomes" id="UP000273044">
    <property type="component" value="Chromosome"/>
</dbReference>
<protein>
    <submittedName>
        <fullName evidence="2">Uncharacterized protein conserved in bacteria</fullName>
    </submittedName>
</protein>
<evidence type="ECO:0000313" key="3">
    <source>
        <dbReference type="Proteomes" id="UP000273044"/>
    </source>
</evidence>
<dbReference type="InterPro" id="IPR050458">
    <property type="entry name" value="LolB"/>
</dbReference>
<dbReference type="InterPro" id="IPR002035">
    <property type="entry name" value="VWF_A"/>
</dbReference>
<dbReference type="AlphaFoldDB" id="A0A3S4Y6H3"/>
<dbReference type="Pfam" id="PF05762">
    <property type="entry name" value="VWA_CoxE"/>
    <property type="match status" value="1"/>
</dbReference>
<dbReference type="SMART" id="SM00327">
    <property type="entry name" value="VWA"/>
    <property type="match status" value="1"/>
</dbReference>
<dbReference type="PANTHER" id="PTHR30634">
    <property type="entry name" value="OUTER MEMBRANE LOLAB LIPOPROTEIN INSERTION APPARATUS"/>
    <property type="match status" value="1"/>
</dbReference>
<dbReference type="SUPFAM" id="SSF53300">
    <property type="entry name" value="vWA-like"/>
    <property type="match status" value="1"/>
</dbReference>
<dbReference type="Gene3D" id="3.40.50.410">
    <property type="entry name" value="von Willebrand factor, type A domain"/>
    <property type="match status" value="1"/>
</dbReference>